<evidence type="ECO:0000256" key="10">
    <source>
        <dbReference type="HAMAP-Rule" id="MF_00244"/>
    </source>
</evidence>
<evidence type="ECO:0000256" key="3">
    <source>
        <dbReference type="ARBA" id="ARBA00022642"/>
    </source>
</evidence>
<dbReference type="AlphaFoldDB" id="A0A0R1RGT8"/>
<dbReference type="HAMAP" id="MF_00244">
    <property type="entry name" value="NaMN_adenylyltr"/>
    <property type="match status" value="1"/>
</dbReference>
<proteinExistence type="inferred from homology"/>
<name>A0A0R1RGT8_9LACO</name>
<dbReference type="InterPro" id="IPR004821">
    <property type="entry name" value="Cyt_trans-like"/>
</dbReference>
<dbReference type="EMBL" id="AZFE01000030">
    <property type="protein sequence ID" value="KRL55958.1"/>
    <property type="molecule type" value="Genomic_DNA"/>
</dbReference>
<keyword evidence="4 10" id="KW-0808">Transferase</keyword>
<dbReference type="NCBIfam" id="TIGR00482">
    <property type="entry name" value="nicotinate (nicotinamide) nucleotide adenylyltransferase"/>
    <property type="match status" value="1"/>
</dbReference>
<evidence type="ECO:0000256" key="9">
    <source>
        <dbReference type="ARBA" id="ARBA00048721"/>
    </source>
</evidence>
<dbReference type="EC" id="2.7.7.18" evidence="10"/>
<dbReference type="STRING" id="1423778.FC70_GL000543"/>
<dbReference type="InterPro" id="IPR014729">
    <property type="entry name" value="Rossmann-like_a/b/a_fold"/>
</dbReference>
<dbReference type="Gene3D" id="3.40.50.620">
    <property type="entry name" value="HUPs"/>
    <property type="match status" value="1"/>
</dbReference>
<comment type="similarity">
    <text evidence="10">Belongs to the NadD family.</text>
</comment>
<evidence type="ECO:0000256" key="7">
    <source>
        <dbReference type="ARBA" id="ARBA00022840"/>
    </source>
</evidence>
<protein>
    <recommendedName>
        <fullName evidence="10">Probable nicotinate-nucleotide adenylyltransferase</fullName>
        <ecNumber evidence="10">2.7.7.18</ecNumber>
    </recommendedName>
    <alternativeName>
        <fullName evidence="10">Deamido-NAD(+) diphosphorylase</fullName>
    </alternativeName>
    <alternativeName>
        <fullName evidence="10">Deamido-NAD(+) pyrophosphorylase</fullName>
    </alternativeName>
    <alternativeName>
        <fullName evidence="10">Nicotinate mononucleotide adenylyltransferase</fullName>
        <shortName evidence="10">NaMN adenylyltransferase</shortName>
    </alternativeName>
</protein>
<keyword evidence="3 10" id="KW-0662">Pyridine nucleotide biosynthesis</keyword>
<keyword evidence="7 10" id="KW-0067">ATP-binding</keyword>
<dbReference type="Pfam" id="PF01467">
    <property type="entry name" value="CTP_transf_like"/>
    <property type="match status" value="1"/>
</dbReference>
<reference evidence="12 13" key="1">
    <citation type="journal article" date="2015" name="Genome Announc.">
        <title>Expanding the biotechnology potential of lactobacilli through comparative genomics of 213 strains and associated genera.</title>
        <authorList>
            <person name="Sun Z."/>
            <person name="Harris H.M."/>
            <person name="McCann A."/>
            <person name="Guo C."/>
            <person name="Argimon S."/>
            <person name="Zhang W."/>
            <person name="Yang X."/>
            <person name="Jeffery I.B."/>
            <person name="Cooney J.C."/>
            <person name="Kagawa T.F."/>
            <person name="Liu W."/>
            <person name="Song Y."/>
            <person name="Salvetti E."/>
            <person name="Wrobel A."/>
            <person name="Rasinkangas P."/>
            <person name="Parkhill J."/>
            <person name="Rea M.C."/>
            <person name="O'Sullivan O."/>
            <person name="Ritari J."/>
            <person name="Douillard F.P."/>
            <person name="Paul Ross R."/>
            <person name="Yang R."/>
            <person name="Briner A.E."/>
            <person name="Felis G.E."/>
            <person name="de Vos W.M."/>
            <person name="Barrangou R."/>
            <person name="Klaenhammer T.R."/>
            <person name="Caufield P.W."/>
            <person name="Cui Y."/>
            <person name="Zhang H."/>
            <person name="O'Toole P.W."/>
        </authorList>
    </citation>
    <scope>NUCLEOTIDE SEQUENCE [LARGE SCALE GENOMIC DNA]</scope>
    <source>
        <strain evidence="12 13">DSM 15707</strain>
    </source>
</reference>
<keyword evidence="8 10" id="KW-0520">NAD</keyword>
<dbReference type="InterPro" id="IPR005248">
    <property type="entry name" value="NadD/NMNAT"/>
</dbReference>
<organism evidence="12 13">
    <name type="scientific">Paucilactobacillus oligofermentans DSM 15707 = LMG 22743</name>
    <dbReference type="NCBI Taxonomy" id="1423778"/>
    <lineage>
        <taxon>Bacteria</taxon>
        <taxon>Bacillati</taxon>
        <taxon>Bacillota</taxon>
        <taxon>Bacilli</taxon>
        <taxon>Lactobacillales</taxon>
        <taxon>Lactobacillaceae</taxon>
        <taxon>Paucilactobacillus</taxon>
    </lineage>
</organism>
<evidence type="ECO:0000256" key="8">
    <source>
        <dbReference type="ARBA" id="ARBA00023027"/>
    </source>
</evidence>
<dbReference type="NCBIfam" id="NF000840">
    <property type="entry name" value="PRK00071.1-3"/>
    <property type="match status" value="1"/>
</dbReference>
<evidence type="ECO:0000259" key="11">
    <source>
        <dbReference type="Pfam" id="PF01467"/>
    </source>
</evidence>
<dbReference type="SUPFAM" id="SSF52374">
    <property type="entry name" value="Nucleotidylyl transferase"/>
    <property type="match status" value="1"/>
</dbReference>
<comment type="function">
    <text evidence="1 10">Catalyzes the reversible adenylation of nicotinate mononucleotide (NaMN) to nicotinic acid adenine dinucleotide (NaAD).</text>
</comment>
<evidence type="ECO:0000256" key="5">
    <source>
        <dbReference type="ARBA" id="ARBA00022695"/>
    </source>
</evidence>
<evidence type="ECO:0000256" key="1">
    <source>
        <dbReference type="ARBA" id="ARBA00002324"/>
    </source>
</evidence>
<gene>
    <name evidence="10" type="primary">nadD</name>
    <name evidence="12" type="ORF">FC70_GL000543</name>
</gene>
<evidence type="ECO:0000313" key="12">
    <source>
        <dbReference type="EMBL" id="KRL55958.1"/>
    </source>
</evidence>
<dbReference type="GO" id="GO:0004515">
    <property type="term" value="F:nicotinate-nucleotide adenylyltransferase activity"/>
    <property type="evidence" value="ECO:0007669"/>
    <property type="project" value="UniProtKB-UniRule"/>
</dbReference>
<dbReference type="NCBIfam" id="NF000841">
    <property type="entry name" value="PRK00071.1-4"/>
    <property type="match status" value="1"/>
</dbReference>
<feature type="domain" description="Cytidyltransferase-like" evidence="11">
    <location>
        <begin position="31"/>
        <end position="187"/>
    </location>
</feature>
<evidence type="ECO:0000313" key="13">
    <source>
        <dbReference type="Proteomes" id="UP000051697"/>
    </source>
</evidence>
<accession>A0A0R1RGT8</accession>
<dbReference type="GO" id="GO:0005524">
    <property type="term" value="F:ATP binding"/>
    <property type="evidence" value="ECO:0007669"/>
    <property type="project" value="UniProtKB-KW"/>
</dbReference>
<dbReference type="RefSeq" id="WP_420835985.1">
    <property type="nucleotide sequence ID" value="NZ_AZFE01000030.1"/>
</dbReference>
<comment type="pathway">
    <text evidence="2 10">Cofactor biosynthesis; NAD(+) biosynthesis; deamido-NAD(+) from nicotinate D-ribonucleotide: step 1/1.</text>
</comment>
<evidence type="ECO:0000256" key="4">
    <source>
        <dbReference type="ARBA" id="ARBA00022679"/>
    </source>
</evidence>
<dbReference type="CDD" id="cd02165">
    <property type="entry name" value="NMNAT"/>
    <property type="match status" value="1"/>
</dbReference>
<keyword evidence="5 10" id="KW-0548">Nucleotidyltransferase</keyword>
<evidence type="ECO:0000256" key="6">
    <source>
        <dbReference type="ARBA" id="ARBA00022741"/>
    </source>
</evidence>
<keyword evidence="13" id="KW-1185">Reference proteome</keyword>
<comment type="catalytic activity">
    <reaction evidence="9 10">
        <text>nicotinate beta-D-ribonucleotide + ATP + H(+) = deamido-NAD(+) + diphosphate</text>
        <dbReference type="Rhea" id="RHEA:22860"/>
        <dbReference type="ChEBI" id="CHEBI:15378"/>
        <dbReference type="ChEBI" id="CHEBI:30616"/>
        <dbReference type="ChEBI" id="CHEBI:33019"/>
        <dbReference type="ChEBI" id="CHEBI:57502"/>
        <dbReference type="ChEBI" id="CHEBI:58437"/>
        <dbReference type="EC" id="2.7.7.18"/>
    </reaction>
</comment>
<dbReference type="PANTHER" id="PTHR39321:SF3">
    <property type="entry name" value="PHOSPHOPANTETHEINE ADENYLYLTRANSFERASE"/>
    <property type="match status" value="1"/>
</dbReference>
<dbReference type="PANTHER" id="PTHR39321">
    <property type="entry name" value="NICOTINATE-NUCLEOTIDE ADENYLYLTRANSFERASE-RELATED"/>
    <property type="match status" value="1"/>
</dbReference>
<sequence length="213" mass="24384">MLSLKSNLAYQTTTQVELNQQLNPRAKRIGLYGGTFNPIHTSHLIVADQVYTALGLDEVWFIPDEIPPHVNSKTTIAAHDRVAMIEEAISDNPHFRVELSEIDRGGVSYTYDTIVFLKEKYPEYDFYFIIGADMVVDLPTWHRIDELSKLITFVGVQRPGFIANSSYSVLWVDAPLLAISSTDIRNRVRSGLSIRYLVPDRVEKYIKEHHLYE</sequence>
<dbReference type="UniPathway" id="UPA00253">
    <property type="reaction ID" value="UER00332"/>
</dbReference>
<dbReference type="PATRIC" id="fig|1423778.4.peg.570"/>
<comment type="caution">
    <text evidence="12">The sequence shown here is derived from an EMBL/GenBank/DDBJ whole genome shotgun (WGS) entry which is preliminary data.</text>
</comment>
<dbReference type="Proteomes" id="UP000051697">
    <property type="component" value="Unassembled WGS sequence"/>
</dbReference>
<dbReference type="GO" id="GO:0009435">
    <property type="term" value="P:NAD+ biosynthetic process"/>
    <property type="evidence" value="ECO:0007669"/>
    <property type="project" value="UniProtKB-UniRule"/>
</dbReference>
<evidence type="ECO:0000256" key="2">
    <source>
        <dbReference type="ARBA" id="ARBA00005019"/>
    </source>
</evidence>
<keyword evidence="6 10" id="KW-0547">Nucleotide-binding</keyword>